<protein>
    <submittedName>
        <fullName evidence="2">Uncharacterized protein</fullName>
    </submittedName>
</protein>
<evidence type="ECO:0000313" key="3">
    <source>
        <dbReference type="Proteomes" id="UP001311915"/>
    </source>
</evidence>
<proteinExistence type="predicted"/>
<comment type="caution">
    <text evidence="2">The sequence shown here is derived from an EMBL/GenBank/DDBJ whole genome shotgun (WGS) entry which is preliminary data.</text>
</comment>
<reference evidence="2 3" key="1">
    <citation type="submission" date="2023-10" db="EMBL/GenBank/DDBJ databases">
        <title>Genome-Wide Identification Analysis in wild type Solanum Pinnatisectum Reveals Some Genes Defensing Phytophthora Infestans.</title>
        <authorList>
            <person name="Sun C."/>
        </authorList>
    </citation>
    <scope>NUCLEOTIDE SEQUENCE [LARGE SCALE GENOMIC DNA]</scope>
    <source>
        <strain evidence="2">LQN</strain>
        <tissue evidence="2">Leaf</tissue>
    </source>
</reference>
<feature type="compositionally biased region" description="Low complexity" evidence="1">
    <location>
        <begin position="11"/>
        <end position="23"/>
    </location>
</feature>
<keyword evidence="3" id="KW-1185">Reference proteome</keyword>
<accession>A0AAV9KJJ4</accession>
<feature type="region of interest" description="Disordered" evidence="1">
    <location>
        <begin position="1"/>
        <end position="64"/>
    </location>
</feature>
<evidence type="ECO:0000313" key="2">
    <source>
        <dbReference type="EMBL" id="KAK4713542.1"/>
    </source>
</evidence>
<evidence type="ECO:0000256" key="1">
    <source>
        <dbReference type="SAM" id="MobiDB-lite"/>
    </source>
</evidence>
<dbReference type="AlphaFoldDB" id="A0AAV9KJJ4"/>
<name>A0AAV9KJJ4_9SOLN</name>
<organism evidence="2 3">
    <name type="scientific">Solanum pinnatisectum</name>
    <name type="common">tansyleaf nightshade</name>
    <dbReference type="NCBI Taxonomy" id="50273"/>
    <lineage>
        <taxon>Eukaryota</taxon>
        <taxon>Viridiplantae</taxon>
        <taxon>Streptophyta</taxon>
        <taxon>Embryophyta</taxon>
        <taxon>Tracheophyta</taxon>
        <taxon>Spermatophyta</taxon>
        <taxon>Magnoliopsida</taxon>
        <taxon>eudicotyledons</taxon>
        <taxon>Gunneridae</taxon>
        <taxon>Pentapetalae</taxon>
        <taxon>asterids</taxon>
        <taxon>lamiids</taxon>
        <taxon>Solanales</taxon>
        <taxon>Solanaceae</taxon>
        <taxon>Solanoideae</taxon>
        <taxon>Solaneae</taxon>
        <taxon>Solanum</taxon>
    </lineage>
</organism>
<sequence length="218" mass="23991">MAHTRGDAGRGDAPGPADRAPAWGRRRSRDWVRAVAPAQDREKEPQVAYLPSQTIGPGPAQPPPVPAAAPNLYALLTQILAAIGEMHQAPSPAPSLAPIPQGQPVAAAPEVQPPPVHMVVMPDLKDREMPLHEQKKLKVFQRLALSIFSRAIGEDAHEFQLTCQEQLQSLGLLESRGADFTAHQFCEPARQWWRTYRESRSAGLPPRSWREFSKAFLA</sequence>
<dbReference type="Proteomes" id="UP001311915">
    <property type="component" value="Unassembled WGS sequence"/>
</dbReference>
<gene>
    <name evidence="2" type="ORF">R3W88_019449</name>
</gene>
<feature type="compositionally biased region" description="Basic and acidic residues" evidence="1">
    <location>
        <begin position="1"/>
        <end position="10"/>
    </location>
</feature>
<dbReference type="EMBL" id="JAWPEI010000010">
    <property type="protein sequence ID" value="KAK4713542.1"/>
    <property type="molecule type" value="Genomic_DNA"/>
</dbReference>